<accession>A0A953SD27</accession>
<sequence>MTILCFATDETVSLDSATGFSHEITREVGNGEKREVPIAVYYESTPVSEGRPKLHWHNMLFRYGHIANQFEPILNNWLSNYEISAPAFNLYFASKSGVHKYLDGRFLSLAQGIETLHRRNSQETFMPEGEFDQLIETIVKGCPAERREWLSKKLVYAN</sequence>
<gene>
    <name evidence="3" type="ORF">K8I29_17165</name>
</gene>
<dbReference type="InterPro" id="IPR041229">
    <property type="entry name" value="HEPN_Apea"/>
</dbReference>
<evidence type="ECO:0000313" key="4">
    <source>
        <dbReference type="Proteomes" id="UP000705867"/>
    </source>
</evidence>
<name>A0A953SD27_9BACT</name>
<evidence type="ECO:0000259" key="1">
    <source>
        <dbReference type="Pfam" id="PF18739"/>
    </source>
</evidence>
<dbReference type="Pfam" id="PF18862">
    <property type="entry name" value="ApeA_NTD1"/>
    <property type="match status" value="1"/>
</dbReference>
<evidence type="ECO:0000259" key="2">
    <source>
        <dbReference type="Pfam" id="PF18862"/>
    </source>
</evidence>
<comment type="caution">
    <text evidence="3">The sequence shown here is derived from an EMBL/GenBank/DDBJ whole genome shotgun (WGS) entry which is preliminary data.</text>
</comment>
<dbReference type="Proteomes" id="UP000705867">
    <property type="component" value="Unassembled WGS sequence"/>
</dbReference>
<feature type="domain" description="ApeA N-terminal" evidence="2">
    <location>
        <begin position="2"/>
        <end position="77"/>
    </location>
</feature>
<dbReference type="AlphaFoldDB" id="A0A953SD27"/>
<feature type="domain" description="Apea-like HEPN" evidence="1">
    <location>
        <begin position="107"/>
        <end position="157"/>
    </location>
</feature>
<protein>
    <submittedName>
        <fullName evidence="3">Uncharacterized protein</fullName>
    </submittedName>
</protein>
<dbReference type="InterPro" id="IPR041223">
    <property type="entry name" value="ApeA_NTD"/>
</dbReference>
<reference evidence="3" key="2">
    <citation type="submission" date="2021-08" db="EMBL/GenBank/DDBJ databases">
        <authorList>
            <person name="Dalcin Martins P."/>
        </authorList>
    </citation>
    <scope>NUCLEOTIDE SEQUENCE</scope>
    <source>
        <strain evidence="3">MAG_39</strain>
    </source>
</reference>
<proteinExistence type="predicted"/>
<dbReference type="Pfam" id="PF18739">
    <property type="entry name" value="HEPN_Apea"/>
    <property type="match status" value="1"/>
</dbReference>
<dbReference type="EMBL" id="JAIOIV010000132">
    <property type="protein sequence ID" value="MBZ0157930.1"/>
    <property type="molecule type" value="Genomic_DNA"/>
</dbReference>
<reference evidence="3" key="1">
    <citation type="journal article" date="2021" name="bioRxiv">
        <title>Unraveling nitrogen, sulfur and carbon metabolic pathways and microbial community transcriptional responses to substrate deprivation and toxicity stresses in a bioreactor mimicking anoxic brackish coastal sediment conditions.</title>
        <authorList>
            <person name="Martins P.D."/>
            <person name="Echeveste M.J."/>
            <person name="Arshad A."/>
            <person name="Kurth J."/>
            <person name="Ouboter H."/>
            <person name="Jetten M.S.M."/>
            <person name="Welte C.U."/>
        </authorList>
    </citation>
    <scope>NUCLEOTIDE SEQUENCE</scope>
    <source>
        <strain evidence="3">MAG_39</strain>
    </source>
</reference>
<organism evidence="3 4">
    <name type="scientific">Candidatus Nitrobium versatile</name>
    <dbReference type="NCBI Taxonomy" id="2884831"/>
    <lineage>
        <taxon>Bacteria</taxon>
        <taxon>Pseudomonadati</taxon>
        <taxon>Nitrospirota</taxon>
        <taxon>Nitrospiria</taxon>
        <taxon>Nitrospirales</taxon>
        <taxon>Nitrospiraceae</taxon>
        <taxon>Candidatus Nitrobium</taxon>
    </lineage>
</organism>
<evidence type="ECO:0000313" key="3">
    <source>
        <dbReference type="EMBL" id="MBZ0157930.1"/>
    </source>
</evidence>